<feature type="transmembrane region" description="Helical" evidence="1">
    <location>
        <begin position="97"/>
        <end position="115"/>
    </location>
</feature>
<accession>A0A7J6MN94</accession>
<organism evidence="3 4">
    <name type="scientific">Perkinsus olseni</name>
    <name type="common">Perkinsus atlanticus</name>
    <dbReference type="NCBI Taxonomy" id="32597"/>
    <lineage>
        <taxon>Eukaryota</taxon>
        <taxon>Sar</taxon>
        <taxon>Alveolata</taxon>
        <taxon>Perkinsozoa</taxon>
        <taxon>Perkinsea</taxon>
        <taxon>Perkinsida</taxon>
        <taxon>Perkinsidae</taxon>
        <taxon>Perkinsus</taxon>
    </lineage>
</organism>
<keyword evidence="1" id="KW-1133">Transmembrane helix</keyword>
<dbReference type="EMBL" id="JABANN010000061">
    <property type="protein sequence ID" value="KAF4672984.1"/>
    <property type="molecule type" value="Genomic_DNA"/>
</dbReference>
<dbReference type="Proteomes" id="UP000572268">
    <property type="component" value="Unassembled WGS sequence"/>
</dbReference>
<evidence type="ECO:0000313" key="3">
    <source>
        <dbReference type="EMBL" id="KAF4672984.1"/>
    </source>
</evidence>
<dbReference type="AlphaFoldDB" id="A0A7J6MN94"/>
<evidence type="ECO:0000256" key="1">
    <source>
        <dbReference type="SAM" id="Phobius"/>
    </source>
</evidence>
<gene>
    <name evidence="3" type="ORF">FOL46_008035</name>
</gene>
<dbReference type="PANTHER" id="PTHR36459">
    <property type="entry name" value="ORF"/>
    <property type="match status" value="1"/>
</dbReference>
<keyword evidence="1" id="KW-0472">Membrane</keyword>
<evidence type="ECO:0000313" key="4">
    <source>
        <dbReference type="Proteomes" id="UP000572268"/>
    </source>
</evidence>
<dbReference type="PANTHER" id="PTHR36459:SF1">
    <property type="entry name" value="FATTY ACID DESATURASE DOMAIN-CONTAINING PROTEIN-RELATED"/>
    <property type="match status" value="1"/>
</dbReference>
<sequence length="581" mass="66699">MAYPPPYDLVFVTSFIATAVGLAVAFDKRTLRMMFFLQSSPTRWGQLALIALNWIVSWSFVTTFCLQSSGYRSLRTAHALSDLPPVNPGETKDSSRYFPLLLGSLWYLVTVFACLSLHNRNGDDRHLHTRRTVCGVPHPVALYWVTTALVLAIDKNPTEAAVLVVSHLAAILLYKIYLSRPKGAITSGIPSKIGFLCGALPLVTAPLTVALVTSTILIYAVLNRLCWGTLVPRRLRQMVKEQGRGLLRTIARSIMTQERLYVYLPTYVLALVIPLSMLYVFVAEKAMPYDGWFMANPVHFVVYHLFRLGPYFTFFAYTHATVHIEAHSSVPMFKGRWRVFNRLIEWGSFMFYGGVPEGYKVGHNKVHHKYNNGILDDSATMEFDRNHPRQFIAYLGKFYLFWSGLSVAWHLHGRGEGGLAWKQLKGTLAYYGIMLTLLTINWRFALVYWVYPHFEAVTLLAAINYTWHAWVDPKDPDNDYITSITILDGHYNVFEADYHVVHHQHPTLWYEDYPRFFKKDIEIYKKHKATIFRGTQAFELFVLVITNNIDRLATLFEDLSGEMSHEEIKELLQYRMRAVPG</sequence>
<protein>
    <recommendedName>
        <fullName evidence="2">Fatty acid desaturase domain-containing protein</fullName>
    </recommendedName>
</protein>
<feature type="transmembrane region" description="Helical" evidence="1">
    <location>
        <begin position="6"/>
        <end position="26"/>
    </location>
</feature>
<comment type="caution">
    <text evidence="3">The sequence shown here is derived from an EMBL/GenBank/DDBJ whole genome shotgun (WGS) entry which is preliminary data.</text>
</comment>
<reference evidence="3 4" key="1">
    <citation type="submission" date="2020-04" db="EMBL/GenBank/DDBJ databases">
        <title>Perkinsus olseni comparative genomics.</title>
        <authorList>
            <person name="Bogema D.R."/>
        </authorList>
    </citation>
    <scope>NUCLEOTIDE SEQUENCE [LARGE SCALE GENOMIC DNA]</scope>
    <source>
        <strain evidence="3">ATCC PRA-31</strain>
    </source>
</reference>
<feature type="transmembrane region" description="Helical" evidence="1">
    <location>
        <begin position="429"/>
        <end position="451"/>
    </location>
</feature>
<feature type="transmembrane region" description="Helical" evidence="1">
    <location>
        <begin position="199"/>
        <end position="222"/>
    </location>
</feature>
<name>A0A7J6MN94_PEROL</name>
<dbReference type="Pfam" id="PF00487">
    <property type="entry name" value="FA_desaturase"/>
    <property type="match status" value="1"/>
</dbReference>
<dbReference type="GO" id="GO:0006629">
    <property type="term" value="P:lipid metabolic process"/>
    <property type="evidence" value="ECO:0007669"/>
    <property type="project" value="InterPro"/>
</dbReference>
<dbReference type="InterPro" id="IPR005804">
    <property type="entry name" value="FA_desaturase_dom"/>
</dbReference>
<proteinExistence type="predicted"/>
<feature type="transmembrane region" description="Helical" evidence="1">
    <location>
        <begin position="136"/>
        <end position="154"/>
    </location>
</feature>
<feature type="transmembrane region" description="Helical" evidence="1">
    <location>
        <begin position="47"/>
        <end position="69"/>
    </location>
</feature>
<feature type="transmembrane region" description="Helical" evidence="1">
    <location>
        <begin position="160"/>
        <end position="178"/>
    </location>
</feature>
<keyword evidence="1" id="KW-0812">Transmembrane</keyword>
<feature type="domain" description="Fatty acid desaturase" evidence="2">
    <location>
        <begin position="311"/>
        <end position="532"/>
    </location>
</feature>
<evidence type="ECO:0000259" key="2">
    <source>
        <dbReference type="Pfam" id="PF00487"/>
    </source>
</evidence>
<feature type="transmembrane region" description="Helical" evidence="1">
    <location>
        <begin position="260"/>
        <end position="282"/>
    </location>
</feature>
<feature type="transmembrane region" description="Helical" evidence="1">
    <location>
        <begin position="391"/>
        <end position="409"/>
    </location>
</feature>